<keyword evidence="4 9" id="KW-0049">Antioxidant</keyword>
<feature type="domain" description="Thioredoxin" evidence="11">
    <location>
        <begin position="35"/>
        <end position="190"/>
    </location>
</feature>
<dbReference type="Pfam" id="PF10417">
    <property type="entry name" value="1-cysPrx_C"/>
    <property type="match status" value="1"/>
</dbReference>
<evidence type="ECO:0000256" key="2">
    <source>
        <dbReference type="ARBA" id="ARBA00022490"/>
    </source>
</evidence>
<keyword evidence="6 9" id="KW-0676">Redox-active center</keyword>
<feature type="disulfide bond" description="Alternate" evidence="9">
    <location>
        <begin position="229"/>
        <end position="235"/>
    </location>
</feature>
<feature type="disulfide bond" description="Interchain (with Cys-235); in linked form" evidence="9">
    <location>
        <position position="76"/>
    </location>
</feature>
<evidence type="ECO:0000256" key="5">
    <source>
        <dbReference type="ARBA" id="ARBA00023002"/>
    </source>
</evidence>
<keyword evidence="9" id="KW-1015">Disulfide bond</keyword>
<comment type="miscellaneous">
    <text evidence="9">The active site is a conserved redox-active cysteine residue, the peroxidatic cysteine (C(P)), which makes the nucleophilic attack on the peroxide substrate. The peroxide oxidizes the C(P)-SH to cysteine sulfenic acid (C(P)-SOH), which then reacts with another cysteine residue, the resolving cysteine (C(R)), to form a disulfide bridge. The disulfide is subsequently reduced by an appropriate electron donor to complete the catalytic cycle. Although the primary sequence of this enzyme is similar to those of the 1-Cys Prx6 enzymes, its catalytic properties resemble those of the typical 2-Cys Prxs and C(R) is provided by the other dimeric subunit to form an intersubunit disulfide. The disulfide is subsequently reduced by thioredoxin.</text>
</comment>
<dbReference type="Gene3D" id="3.30.1020.10">
    <property type="entry name" value="Antioxidant, Horf6, Chain A, domain2"/>
    <property type="match status" value="1"/>
</dbReference>
<dbReference type="RefSeq" id="WP_152099861.1">
    <property type="nucleotide sequence ID" value="NZ_AP021861.1"/>
</dbReference>
<dbReference type="InterPro" id="IPR000866">
    <property type="entry name" value="AhpC/TSA"/>
</dbReference>
<feature type="compositionally biased region" description="Polar residues" evidence="10">
    <location>
        <begin position="1"/>
        <end position="23"/>
    </location>
</feature>
<protein>
    <recommendedName>
        <fullName evidence="9">Peroxiredoxin</fullName>
        <ecNumber evidence="9">1.11.1.24</ecNumber>
    </recommendedName>
    <alternativeName>
        <fullName evidence="9">Thioredoxin peroxidase</fullName>
    </alternativeName>
    <alternativeName>
        <fullName evidence="9">Thioredoxin-dependent peroxiredoxin</fullName>
    </alternativeName>
</protein>
<evidence type="ECO:0000256" key="3">
    <source>
        <dbReference type="ARBA" id="ARBA00022559"/>
    </source>
</evidence>
<organism evidence="12 13">
    <name type="scientific">Lacipirellula parvula</name>
    <dbReference type="NCBI Taxonomy" id="2650471"/>
    <lineage>
        <taxon>Bacteria</taxon>
        <taxon>Pseudomonadati</taxon>
        <taxon>Planctomycetota</taxon>
        <taxon>Planctomycetia</taxon>
        <taxon>Pirellulales</taxon>
        <taxon>Lacipirellulaceae</taxon>
        <taxon>Lacipirellula</taxon>
    </lineage>
</organism>
<comment type="similarity">
    <text evidence="7 9">Belongs to the peroxiredoxin family. Prx6 subfamily.</text>
</comment>
<dbReference type="NCBIfam" id="NF009668">
    <property type="entry name" value="PRK13189.1"/>
    <property type="match status" value="1"/>
</dbReference>
<dbReference type="PANTHER" id="PTHR10681:SF128">
    <property type="entry name" value="THIOREDOXIN-DEPENDENT PEROXIDE REDUCTASE, MITOCHONDRIAL"/>
    <property type="match status" value="1"/>
</dbReference>
<sequence length="247" mass="27240">MADQNCDNNRVAPRQSSASNGHNLDSAYPKPTSFPRLNEPAPDFQAVTTQGSAKLADYLGRWLVLFSHPSDFTPVCTTEFIAFAKAHPRFQAIECDLLGLSIDSVSSHIAWVRNIKEKFDVAIPFPIIEDLTMQVAHAYGMVQPGASDTSAVRAVFVIDTESKVRAMLYYPMSNGRSVAEILRLVQALQTTDRHKVATPEGWTPGAKVMVPPPKTVAEADRRGREDAGCTDWYFCQRKVEDAVAAVR</sequence>
<keyword evidence="5 9" id="KW-0560">Oxidoreductase</keyword>
<dbReference type="InterPro" id="IPR013766">
    <property type="entry name" value="Thioredoxin_domain"/>
</dbReference>
<dbReference type="GO" id="GO:0042744">
    <property type="term" value="P:hydrogen peroxide catabolic process"/>
    <property type="evidence" value="ECO:0007669"/>
    <property type="project" value="TreeGrafter"/>
</dbReference>
<reference evidence="13" key="1">
    <citation type="submission" date="2019-10" db="EMBL/GenBank/DDBJ databases">
        <title>Lacipirellula parvula gen. nov., sp. nov., representing a lineage of planctomycetes widespread in freshwater anoxic habitats, and description of the family Lacipirellulaceae.</title>
        <authorList>
            <person name="Dedysh S.N."/>
            <person name="Kulichevskaya I.S."/>
            <person name="Beletsky A.V."/>
            <person name="Rakitin A.L."/>
            <person name="Mardanov A.V."/>
            <person name="Ivanova A.A."/>
            <person name="Saltykova V.X."/>
            <person name="Rijpstra W.I.C."/>
            <person name="Sinninghe Damste J.S."/>
            <person name="Ravin N.V."/>
        </authorList>
    </citation>
    <scope>NUCLEOTIDE SEQUENCE [LARGE SCALE GENOMIC DNA]</scope>
    <source>
        <strain evidence="13">PX69</strain>
    </source>
</reference>
<evidence type="ECO:0000259" key="11">
    <source>
        <dbReference type="PROSITE" id="PS51352"/>
    </source>
</evidence>
<dbReference type="Proteomes" id="UP000326837">
    <property type="component" value="Chromosome"/>
</dbReference>
<dbReference type="SUPFAM" id="SSF52833">
    <property type="entry name" value="Thioredoxin-like"/>
    <property type="match status" value="1"/>
</dbReference>
<feature type="disulfide bond" description="Interchain (with Cys-76); in linked form" evidence="9">
    <location>
        <position position="235"/>
    </location>
</feature>
<dbReference type="InterPro" id="IPR045020">
    <property type="entry name" value="PRX_1cys"/>
</dbReference>
<dbReference type="GO" id="GO:0005829">
    <property type="term" value="C:cytosol"/>
    <property type="evidence" value="ECO:0007669"/>
    <property type="project" value="TreeGrafter"/>
</dbReference>
<evidence type="ECO:0000256" key="1">
    <source>
        <dbReference type="ARBA" id="ARBA00009796"/>
    </source>
</evidence>
<dbReference type="InterPro" id="IPR019479">
    <property type="entry name" value="Peroxiredoxin_C"/>
</dbReference>
<proteinExistence type="inferred from homology"/>
<dbReference type="HAMAP" id="MF_00401">
    <property type="entry name" value="Peroxiredoxin"/>
    <property type="match status" value="1"/>
</dbReference>
<comment type="subcellular location">
    <subcellularLocation>
        <location evidence="9">Cytoplasm</location>
    </subcellularLocation>
</comment>
<name>A0A5K7XCY6_9BACT</name>
<gene>
    <name evidence="12" type="ORF">PLANPX_3857</name>
</gene>
<comment type="catalytic activity">
    <reaction evidence="9">
        <text>a hydroperoxide + [thioredoxin]-dithiol = an alcohol + [thioredoxin]-disulfide + H2O</text>
        <dbReference type="Rhea" id="RHEA:62620"/>
        <dbReference type="Rhea" id="RHEA-COMP:10698"/>
        <dbReference type="Rhea" id="RHEA-COMP:10700"/>
        <dbReference type="ChEBI" id="CHEBI:15377"/>
        <dbReference type="ChEBI" id="CHEBI:29950"/>
        <dbReference type="ChEBI" id="CHEBI:30879"/>
        <dbReference type="ChEBI" id="CHEBI:35924"/>
        <dbReference type="ChEBI" id="CHEBI:50058"/>
        <dbReference type="EC" id="1.11.1.24"/>
    </reaction>
</comment>
<feature type="active site" description="Cysteine sulfenic acid (-SOH) intermediate" evidence="9">
    <location>
        <position position="76"/>
    </location>
</feature>
<dbReference type="CDD" id="cd03016">
    <property type="entry name" value="PRX_1cys"/>
    <property type="match status" value="1"/>
</dbReference>
<dbReference type="GO" id="GO:0045454">
    <property type="term" value="P:cell redox homeostasis"/>
    <property type="evidence" value="ECO:0007669"/>
    <property type="project" value="TreeGrafter"/>
</dbReference>
<dbReference type="PANTHER" id="PTHR10681">
    <property type="entry name" value="THIOREDOXIN PEROXIDASE"/>
    <property type="match status" value="1"/>
</dbReference>
<dbReference type="EC" id="1.11.1.24" evidence="9"/>
<evidence type="ECO:0000256" key="4">
    <source>
        <dbReference type="ARBA" id="ARBA00022862"/>
    </source>
</evidence>
<feature type="region of interest" description="Disordered" evidence="10">
    <location>
        <begin position="1"/>
        <end position="32"/>
    </location>
</feature>
<dbReference type="InterPro" id="IPR036249">
    <property type="entry name" value="Thioredoxin-like_sf"/>
</dbReference>
<dbReference type="AlphaFoldDB" id="A0A5K7XCY6"/>
<dbReference type="InterPro" id="IPR050217">
    <property type="entry name" value="Peroxiredoxin"/>
</dbReference>
<dbReference type="InterPro" id="IPR022915">
    <property type="entry name" value="Peroxiredoxin_TDXH"/>
</dbReference>
<evidence type="ECO:0000313" key="12">
    <source>
        <dbReference type="EMBL" id="BBO34245.1"/>
    </source>
</evidence>
<dbReference type="EMBL" id="AP021861">
    <property type="protein sequence ID" value="BBO34245.1"/>
    <property type="molecule type" value="Genomic_DNA"/>
</dbReference>
<keyword evidence="13" id="KW-1185">Reference proteome</keyword>
<evidence type="ECO:0000256" key="6">
    <source>
        <dbReference type="ARBA" id="ARBA00023284"/>
    </source>
</evidence>
<evidence type="ECO:0000256" key="7">
    <source>
        <dbReference type="ARBA" id="ARBA00025719"/>
    </source>
</evidence>
<feature type="binding site" evidence="9">
    <location>
        <position position="153"/>
    </location>
    <ligand>
        <name>substrate</name>
    </ligand>
</feature>
<evidence type="ECO:0000256" key="8">
    <source>
        <dbReference type="ARBA" id="ARBA00037420"/>
    </source>
</evidence>
<comment type="subunit">
    <text evidence="9">Homodecamer. Pentamer of dimers that assemble into a ring structure.</text>
</comment>
<keyword evidence="3 9" id="KW-0575">Peroxidase</keyword>
<comment type="similarity">
    <text evidence="1">Belongs to the peroxiredoxin family. AhpC/Prx1 subfamily.</text>
</comment>
<evidence type="ECO:0000256" key="9">
    <source>
        <dbReference type="HAMAP-Rule" id="MF_00401"/>
    </source>
</evidence>
<dbReference type="Pfam" id="PF00578">
    <property type="entry name" value="AhpC-TSA"/>
    <property type="match status" value="1"/>
</dbReference>
<keyword evidence="2 9" id="KW-0963">Cytoplasm</keyword>
<dbReference type="PROSITE" id="PS51352">
    <property type="entry name" value="THIOREDOXIN_2"/>
    <property type="match status" value="1"/>
</dbReference>
<evidence type="ECO:0000256" key="10">
    <source>
        <dbReference type="SAM" id="MobiDB-lite"/>
    </source>
</evidence>
<comment type="function">
    <text evidence="8 9">Thiol-specific peroxidase that catalyzes the reduction of hydrogen peroxide and organic hydroperoxides to water and alcohols, respectively. Plays a role in cell protection against oxidative stress by detoxifying peroxides.</text>
</comment>
<dbReference type="GO" id="GO:0008379">
    <property type="term" value="F:thioredoxin peroxidase activity"/>
    <property type="evidence" value="ECO:0007669"/>
    <property type="project" value="TreeGrafter"/>
</dbReference>
<evidence type="ECO:0000313" key="13">
    <source>
        <dbReference type="Proteomes" id="UP000326837"/>
    </source>
</evidence>
<accession>A0A5K7XCY6</accession>
<dbReference type="GO" id="GO:0006979">
    <property type="term" value="P:response to oxidative stress"/>
    <property type="evidence" value="ECO:0007669"/>
    <property type="project" value="TreeGrafter"/>
</dbReference>
<dbReference type="Gene3D" id="3.40.30.10">
    <property type="entry name" value="Glutaredoxin"/>
    <property type="match status" value="1"/>
</dbReference>
<dbReference type="GO" id="GO:0033554">
    <property type="term" value="P:cellular response to stress"/>
    <property type="evidence" value="ECO:0007669"/>
    <property type="project" value="TreeGrafter"/>
</dbReference>
<dbReference type="KEGG" id="lpav:PLANPX_3857"/>